<feature type="transmembrane region" description="Helical" evidence="1">
    <location>
        <begin position="323"/>
        <end position="347"/>
    </location>
</feature>
<evidence type="ECO:0000256" key="1">
    <source>
        <dbReference type="SAM" id="Phobius"/>
    </source>
</evidence>
<keyword evidence="3" id="KW-1185">Reference proteome</keyword>
<comment type="caution">
    <text evidence="2">The sequence shown here is derived from an EMBL/GenBank/DDBJ whole genome shotgun (WGS) entry which is preliminary data.</text>
</comment>
<dbReference type="OrthoDB" id="3996044at2759"/>
<dbReference type="AlphaFoldDB" id="A0A4T0WV09"/>
<organism evidence="2 3">
    <name type="scientific">Pichia inconspicua</name>
    <dbReference type="NCBI Taxonomy" id="52247"/>
    <lineage>
        <taxon>Eukaryota</taxon>
        <taxon>Fungi</taxon>
        <taxon>Dikarya</taxon>
        <taxon>Ascomycota</taxon>
        <taxon>Saccharomycotina</taxon>
        <taxon>Pichiomycetes</taxon>
        <taxon>Pichiales</taxon>
        <taxon>Pichiaceae</taxon>
        <taxon>Pichia</taxon>
    </lineage>
</organism>
<feature type="transmembrane region" description="Helical" evidence="1">
    <location>
        <begin position="292"/>
        <end position="317"/>
    </location>
</feature>
<proteinExistence type="predicted"/>
<sequence length="370" mass="43009">MLESRSKSDEEAQYFTYKTGKGPQELNVIDADHGIFESKSKKKHALNPRNLMQKLKNNNNSKDTDPLIISNDDFHLRAEPELADSYWKTSRHTKTEYASDSSISDDESVVMYERKQTSEKPIFVKSSKKRSTVMLLSSKYTKKVQPRKHSGSSGKPYLEMEYEKMKIKASRYQAERDALFIKLKKKEFIQNMRDYEYHCVNGIDRGITTNGLTEMIDYEDNGYSQSKFNDDYRYGNRNNKSQKVQNGKTQLGRYDVFDKLSDVMPPAFIQMFEVYAEYIPSTKTVLEFHKAVLIWIRSMPIINFVYPLLLALGIFIPKNSKRSWSFLSIMVAILDLLILFIYGCGVYKVASIIYRLANTFYRLSSFFGLI</sequence>
<protein>
    <submittedName>
        <fullName evidence="2">Uncharacterized protein</fullName>
    </submittedName>
</protein>
<name>A0A4T0WV09_9ASCO</name>
<reference evidence="2 3" key="1">
    <citation type="journal article" date="2019" name="Front. Genet.">
        <title>Whole-Genome Sequencing of the Opportunistic Yeast Pathogen Candida inconspicua Uncovers Its Hybrid Origin.</title>
        <authorList>
            <person name="Mixao V."/>
            <person name="Hansen A.P."/>
            <person name="Saus E."/>
            <person name="Boekhout T."/>
            <person name="Lass-Florl C."/>
            <person name="Gabaldon T."/>
        </authorList>
    </citation>
    <scope>NUCLEOTIDE SEQUENCE [LARGE SCALE GENOMIC DNA]</scope>
    <source>
        <strain evidence="2 3">CBS 180</strain>
    </source>
</reference>
<evidence type="ECO:0000313" key="3">
    <source>
        <dbReference type="Proteomes" id="UP000307173"/>
    </source>
</evidence>
<keyword evidence="1" id="KW-0472">Membrane</keyword>
<accession>A0A4T0WV09</accession>
<dbReference type="Proteomes" id="UP000307173">
    <property type="component" value="Unassembled WGS sequence"/>
</dbReference>
<evidence type="ECO:0000313" key="2">
    <source>
        <dbReference type="EMBL" id="TID13874.1"/>
    </source>
</evidence>
<gene>
    <name evidence="2" type="ORF">CANINC_004821</name>
</gene>
<keyword evidence="1" id="KW-0812">Transmembrane</keyword>
<dbReference type="EMBL" id="SELW01000668">
    <property type="protein sequence ID" value="TID13874.1"/>
    <property type="molecule type" value="Genomic_DNA"/>
</dbReference>
<keyword evidence="1" id="KW-1133">Transmembrane helix</keyword>